<proteinExistence type="predicted"/>
<evidence type="ECO:0000313" key="3">
    <source>
        <dbReference type="Proteomes" id="UP000240493"/>
    </source>
</evidence>
<dbReference type="EMBL" id="KZ679257">
    <property type="protein sequence ID" value="PTB45395.1"/>
    <property type="molecule type" value="Genomic_DNA"/>
</dbReference>
<organism evidence="2 3">
    <name type="scientific">Trichoderma asperellum (strain ATCC 204424 / CBS 433.97 / NBRC 101777)</name>
    <dbReference type="NCBI Taxonomy" id="1042311"/>
    <lineage>
        <taxon>Eukaryota</taxon>
        <taxon>Fungi</taxon>
        <taxon>Dikarya</taxon>
        <taxon>Ascomycota</taxon>
        <taxon>Pezizomycotina</taxon>
        <taxon>Sordariomycetes</taxon>
        <taxon>Hypocreomycetidae</taxon>
        <taxon>Hypocreales</taxon>
        <taxon>Hypocreaceae</taxon>
        <taxon>Trichoderma</taxon>
    </lineage>
</organism>
<keyword evidence="3" id="KW-1185">Reference proteome</keyword>
<reference evidence="2 3" key="1">
    <citation type="submission" date="2016-07" db="EMBL/GenBank/DDBJ databases">
        <title>Multiple horizontal gene transfer events from other fungi enriched the ability of initially mycotrophic Trichoderma (Ascomycota) to feed on dead plant biomass.</title>
        <authorList>
            <consortium name="DOE Joint Genome Institute"/>
            <person name="Aerts A."/>
            <person name="Atanasova L."/>
            <person name="Chenthamara K."/>
            <person name="Zhang J."/>
            <person name="Grujic M."/>
            <person name="Henrissat B."/>
            <person name="Kuo A."/>
            <person name="Salamov A."/>
            <person name="Lipzen A."/>
            <person name="Labutti K."/>
            <person name="Barry K."/>
            <person name="Miao Y."/>
            <person name="Rahimi M.J."/>
            <person name="Shen Q."/>
            <person name="Grigoriev I.V."/>
            <person name="Kubicek C.P."/>
            <person name="Druzhinina I.S."/>
        </authorList>
    </citation>
    <scope>NUCLEOTIDE SEQUENCE [LARGE SCALE GENOMIC DNA]</scope>
    <source>
        <strain evidence="2 3">CBS 433.97</strain>
    </source>
</reference>
<evidence type="ECO:0000256" key="1">
    <source>
        <dbReference type="SAM" id="Phobius"/>
    </source>
</evidence>
<name>A0A2T3ZKR1_TRIA4</name>
<gene>
    <name evidence="2" type="ORF">M441DRAFT_34074</name>
</gene>
<keyword evidence="1" id="KW-1133">Transmembrane helix</keyword>
<dbReference type="AlphaFoldDB" id="A0A2T3ZKR1"/>
<keyword evidence="1" id="KW-0472">Membrane</keyword>
<feature type="transmembrane region" description="Helical" evidence="1">
    <location>
        <begin position="68"/>
        <end position="86"/>
    </location>
</feature>
<dbReference type="Proteomes" id="UP000240493">
    <property type="component" value="Unassembled WGS sequence"/>
</dbReference>
<protein>
    <submittedName>
        <fullName evidence="2">Uncharacterized protein</fullName>
    </submittedName>
</protein>
<feature type="transmembrane region" description="Helical" evidence="1">
    <location>
        <begin position="12"/>
        <end position="30"/>
    </location>
</feature>
<sequence>MFTYVLLPTLTNAIFIASLVLKMAFISYAWTSMPGSTTTAFQCANTTSFCRGTLRPARKGIITSSQNMHFFFFFFAHVAGIGWRWHSSFLCLRRSKLPIWTTLGKKV</sequence>
<keyword evidence="1" id="KW-0812">Transmembrane</keyword>
<accession>A0A2T3ZKR1</accession>
<evidence type="ECO:0000313" key="2">
    <source>
        <dbReference type="EMBL" id="PTB45395.1"/>
    </source>
</evidence>